<evidence type="ECO:0000256" key="3">
    <source>
        <dbReference type="ARBA" id="ARBA00010271"/>
    </source>
</evidence>
<comment type="pathway">
    <text evidence="2">Protein modification; protein glycosylation.</text>
</comment>
<organism evidence="15 16">
    <name type="scientific">Daphnia galeata</name>
    <dbReference type="NCBI Taxonomy" id="27404"/>
    <lineage>
        <taxon>Eukaryota</taxon>
        <taxon>Metazoa</taxon>
        <taxon>Ecdysozoa</taxon>
        <taxon>Arthropoda</taxon>
        <taxon>Crustacea</taxon>
        <taxon>Branchiopoda</taxon>
        <taxon>Diplostraca</taxon>
        <taxon>Cladocera</taxon>
        <taxon>Anomopoda</taxon>
        <taxon>Daphniidae</taxon>
        <taxon>Daphnia</taxon>
    </lineage>
</organism>
<dbReference type="Pfam" id="PF09258">
    <property type="entry name" value="Glyco_transf_64"/>
    <property type="match status" value="1"/>
</dbReference>
<dbReference type="GO" id="GO:0015012">
    <property type="term" value="P:heparan sulfate proteoglycan biosynthetic process"/>
    <property type="evidence" value="ECO:0007669"/>
    <property type="project" value="UniProtKB-ARBA"/>
</dbReference>
<dbReference type="OrthoDB" id="1924787at2759"/>
<keyword evidence="12" id="KW-0325">Glycoprotein</keyword>
<evidence type="ECO:0000256" key="11">
    <source>
        <dbReference type="ARBA" id="ARBA00023157"/>
    </source>
</evidence>
<evidence type="ECO:0000256" key="6">
    <source>
        <dbReference type="ARBA" id="ARBA00022692"/>
    </source>
</evidence>
<evidence type="ECO:0000313" key="15">
    <source>
        <dbReference type="EMBL" id="CAH0103655.1"/>
    </source>
</evidence>
<evidence type="ECO:0000256" key="2">
    <source>
        <dbReference type="ARBA" id="ARBA00004922"/>
    </source>
</evidence>
<dbReference type="PANTHER" id="PTHR48261">
    <property type="entry name" value="ACETYLGLUCOSAMINYLTRANSFERASE"/>
    <property type="match status" value="1"/>
</dbReference>
<dbReference type="SUPFAM" id="SSF53448">
    <property type="entry name" value="Nucleotide-diphospho-sugar transferases"/>
    <property type="match status" value="1"/>
</dbReference>
<dbReference type="InterPro" id="IPR040911">
    <property type="entry name" value="Exostosin_GT47"/>
</dbReference>
<evidence type="ECO:0000256" key="9">
    <source>
        <dbReference type="ARBA" id="ARBA00022989"/>
    </source>
</evidence>
<sequence>MQAKQRYILLFLSCAFLALCYFGGYRLKGLFPDRGRHWPSLDCYMDSEELMEHRSFWSLPPKQRQEEAKANTVREQCRMETCFDFSKCVSGFKVYIHPVEEMVAMSSTYRKILNVITESRYHTTDASQACLFILGLDTLDRDSLSSDYVRGMQSKLNSLPHWNGGQNHIIFNFYSGTWPDYTEDLGMDIGRAILAKASISVQNYRPSFDISLPLVHKEHLERGGDILPVYAENIPAASKSYLLAFKGKRYVYGIGSETRNSLYHLHNSRDVIMVTTCKHGKSWKELKDERCEEDNAEYDRYDYEVLLHNSTFCLVPRGRRLGSFRFIEVLQAGCIPVLLSNNWVIPFSEIIDWKTSAIWADERLLLQVPDIVRSIEAERVMALRQQSQLLWHMYFSSIDRIIFTTLEIVLQRIQQHLWRDGRVWNSFPGGLVTLPYYADTPSRLPWNQQSSASAAALVTGGQKDKNASQFTAVIYSQHQTGSPFVPATSSGPLLHLLRVVSRSQHVARIVVVWASDAPKPPPSRWPSLTRGIPLHIVVPQQKQNIGERFRPLDLIETDAVFSLDEDATLTTDEIDFAFHVWRHFPERIVGFPARTHYWDDTKGQWGYTSKWTNEYSMVLTGAAIYHRYYHMLYTDWLGPLLHKTVDQSRNCEDILINFLVSHVTRQPPIKVSQRKQYKNSNLSTVTSRSPWNDPDHFLQRQTCLNTFVALFGYMPLIRSAVRFDPVLFKDPVSNLRKKYRQMESRKYATQKKILPSDPVSCWVGEERKGVPIR</sequence>
<keyword evidence="7" id="KW-0256">Endoplasmic reticulum</keyword>
<dbReference type="Proteomes" id="UP000789390">
    <property type="component" value="Unassembled WGS sequence"/>
</dbReference>
<comment type="caution">
    <text evidence="15">The sequence shown here is derived from an EMBL/GenBank/DDBJ whole genome shotgun (WGS) entry which is preliminary data.</text>
</comment>
<keyword evidence="6" id="KW-0812">Transmembrane</keyword>
<proteinExistence type="inferred from homology"/>
<keyword evidence="9" id="KW-1133">Transmembrane helix</keyword>
<dbReference type="GO" id="GO:0016757">
    <property type="term" value="F:glycosyltransferase activity"/>
    <property type="evidence" value="ECO:0007669"/>
    <property type="project" value="UniProtKB-KW"/>
</dbReference>
<evidence type="ECO:0000256" key="12">
    <source>
        <dbReference type="ARBA" id="ARBA00023180"/>
    </source>
</evidence>
<dbReference type="GO" id="GO:0005789">
    <property type="term" value="C:endoplasmic reticulum membrane"/>
    <property type="evidence" value="ECO:0007669"/>
    <property type="project" value="UniProtKB-SubCell"/>
</dbReference>
<evidence type="ECO:0000256" key="7">
    <source>
        <dbReference type="ARBA" id="ARBA00022824"/>
    </source>
</evidence>
<reference evidence="15" key="1">
    <citation type="submission" date="2021-11" db="EMBL/GenBank/DDBJ databases">
        <authorList>
            <person name="Schell T."/>
        </authorList>
    </citation>
    <scope>NUCLEOTIDE SEQUENCE</scope>
    <source>
        <strain evidence="15">M5</strain>
    </source>
</reference>
<name>A0A8J2WLN7_9CRUS</name>
<evidence type="ECO:0000256" key="1">
    <source>
        <dbReference type="ARBA" id="ARBA00004648"/>
    </source>
</evidence>
<dbReference type="AlphaFoldDB" id="A0A8J2WLN7"/>
<evidence type="ECO:0000259" key="13">
    <source>
        <dbReference type="Pfam" id="PF03016"/>
    </source>
</evidence>
<keyword evidence="5" id="KW-0808">Transferase</keyword>
<dbReference type="Pfam" id="PF03016">
    <property type="entry name" value="Exostosin_GT47"/>
    <property type="match status" value="1"/>
</dbReference>
<dbReference type="Gene3D" id="3.90.550.10">
    <property type="entry name" value="Spore Coat Polysaccharide Biosynthesis Protein SpsA, Chain A"/>
    <property type="match status" value="1"/>
</dbReference>
<feature type="domain" description="Exostosin GT47" evidence="13">
    <location>
        <begin position="90"/>
        <end position="375"/>
    </location>
</feature>
<protein>
    <recommendedName>
        <fullName evidence="17">Exostosin-1</fullName>
    </recommendedName>
</protein>
<evidence type="ECO:0008006" key="17">
    <source>
        <dbReference type="Google" id="ProtNLM"/>
    </source>
</evidence>
<evidence type="ECO:0000256" key="5">
    <source>
        <dbReference type="ARBA" id="ARBA00022679"/>
    </source>
</evidence>
<accession>A0A8J2WLN7</accession>
<dbReference type="InterPro" id="IPR015338">
    <property type="entry name" value="GT64_dom"/>
</dbReference>
<keyword evidence="11" id="KW-1015">Disulfide bond</keyword>
<dbReference type="InterPro" id="IPR029044">
    <property type="entry name" value="Nucleotide-diphossugar_trans"/>
</dbReference>
<keyword evidence="4" id="KW-0328">Glycosyltransferase</keyword>
<feature type="domain" description="Glycosyl transferase 64" evidence="14">
    <location>
        <begin position="489"/>
        <end position="728"/>
    </location>
</feature>
<gene>
    <name evidence="15" type="ORF">DGAL_LOCUS6237</name>
</gene>
<dbReference type="InterPro" id="IPR004263">
    <property type="entry name" value="Exostosin"/>
</dbReference>
<keyword evidence="8" id="KW-0735">Signal-anchor</keyword>
<dbReference type="PANTHER" id="PTHR48261:SF3">
    <property type="entry name" value="EXOSTOSIN GLYCOSYLTRANSFERASE 1"/>
    <property type="match status" value="1"/>
</dbReference>
<keyword evidence="16" id="KW-1185">Reference proteome</keyword>
<evidence type="ECO:0000313" key="16">
    <source>
        <dbReference type="Proteomes" id="UP000789390"/>
    </source>
</evidence>
<evidence type="ECO:0000256" key="8">
    <source>
        <dbReference type="ARBA" id="ARBA00022968"/>
    </source>
</evidence>
<comment type="subcellular location">
    <subcellularLocation>
        <location evidence="1">Endoplasmic reticulum membrane</location>
        <topology evidence="1">Single-pass type II membrane protein</topology>
    </subcellularLocation>
</comment>
<comment type="similarity">
    <text evidence="3">Belongs to the glycosyltransferase 47 family.</text>
</comment>
<evidence type="ECO:0000256" key="10">
    <source>
        <dbReference type="ARBA" id="ARBA00023136"/>
    </source>
</evidence>
<keyword evidence="10" id="KW-0472">Membrane</keyword>
<evidence type="ECO:0000256" key="4">
    <source>
        <dbReference type="ARBA" id="ARBA00022676"/>
    </source>
</evidence>
<dbReference type="EMBL" id="CAKKLH010000112">
    <property type="protein sequence ID" value="CAH0103655.1"/>
    <property type="molecule type" value="Genomic_DNA"/>
</dbReference>
<evidence type="ECO:0000259" key="14">
    <source>
        <dbReference type="Pfam" id="PF09258"/>
    </source>
</evidence>